<name>A0ABT9ATV5_9GAMM</name>
<reference evidence="2" key="2">
    <citation type="journal article" date="2024" name="Int. J. Antimicrob. Agents">
        <title>Identification of a novel Providencia species showing multi-drug-resistant in three patients with hospital-acquired infection.</title>
        <authorList>
            <person name="Yang W."/>
            <person name="Chen J."/>
            <person name="Yang F."/>
            <person name="Ji P."/>
            <person name="Shen S."/>
            <person name="Yin D."/>
            <person name="Hu F."/>
        </authorList>
    </citation>
    <scope>NUCLEOTIDE SEQUENCE</scope>
    <source>
        <strain evidence="2">CRE-138-0111</strain>
    </source>
</reference>
<dbReference type="EMBL" id="JAUQTG010000012">
    <property type="protein sequence ID" value="MDO7858098.1"/>
    <property type="molecule type" value="Genomic_DNA"/>
</dbReference>
<dbReference type="Proteomes" id="UP001176478">
    <property type="component" value="Unassembled WGS sequence"/>
</dbReference>
<gene>
    <name evidence="2" type="ORF">Q5E86_17490</name>
</gene>
<protein>
    <submittedName>
        <fullName evidence="2">Uncharacterized protein</fullName>
    </submittedName>
</protein>
<proteinExistence type="predicted"/>
<evidence type="ECO:0000313" key="2">
    <source>
        <dbReference type="EMBL" id="MDO7858098.1"/>
    </source>
</evidence>
<evidence type="ECO:0000256" key="1">
    <source>
        <dbReference type="SAM" id="SignalP"/>
    </source>
</evidence>
<keyword evidence="3" id="KW-1185">Reference proteome</keyword>
<comment type="caution">
    <text evidence="2">The sequence shown here is derived from an EMBL/GenBank/DDBJ whole genome shotgun (WGS) entry which is preliminary data.</text>
</comment>
<organism evidence="2 3">
    <name type="scientific">Providencia huashanensis</name>
    <dbReference type="NCBI Taxonomy" id="3037798"/>
    <lineage>
        <taxon>Bacteria</taxon>
        <taxon>Pseudomonadati</taxon>
        <taxon>Pseudomonadota</taxon>
        <taxon>Gammaproteobacteria</taxon>
        <taxon>Enterobacterales</taxon>
        <taxon>Morganellaceae</taxon>
        <taxon>Providencia</taxon>
    </lineage>
</organism>
<feature type="chain" id="PRO_5047059554" evidence="1">
    <location>
        <begin position="22"/>
        <end position="144"/>
    </location>
</feature>
<evidence type="ECO:0000313" key="3">
    <source>
        <dbReference type="Proteomes" id="UP001176478"/>
    </source>
</evidence>
<keyword evidence="1" id="KW-0732">Signal</keyword>
<sequence>MKSKILALVGALIILTGSAFAAPQFDPNTVYAGKAGQATKESVQQAEPGEKGSITVLRLNSYAHLGEFNIPEGTPKASVERFNNKVYVLSEKPDKRLAGLWIGRDANGREGLCGYINNSMRIQKCYFIFYREKWHHAPLGAVYE</sequence>
<accession>A0ABT9ATV5</accession>
<reference evidence="2" key="1">
    <citation type="submission" date="2023-07" db="EMBL/GenBank/DDBJ databases">
        <authorList>
            <person name="Yang W."/>
            <person name="Chen J."/>
            <person name="Ji P."/>
            <person name="Hu F."/>
        </authorList>
    </citation>
    <scope>NUCLEOTIDE SEQUENCE</scope>
    <source>
        <strain evidence="2">CRE-138-0111</strain>
    </source>
</reference>
<feature type="signal peptide" evidence="1">
    <location>
        <begin position="1"/>
        <end position="21"/>
    </location>
</feature>